<dbReference type="EMBL" id="JAZGQO010000001">
    <property type="protein sequence ID" value="KAK6194464.1"/>
    <property type="molecule type" value="Genomic_DNA"/>
</dbReference>
<evidence type="ECO:0000313" key="6">
    <source>
        <dbReference type="Proteomes" id="UP001347796"/>
    </source>
</evidence>
<gene>
    <name evidence="5" type="ORF">SNE40_000095</name>
</gene>
<comment type="caution">
    <text evidence="5">The sequence shown here is derived from an EMBL/GenBank/DDBJ whole genome shotgun (WGS) entry which is preliminary data.</text>
</comment>
<dbReference type="PANTHER" id="PTHR10545:SF29">
    <property type="entry name" value="GH14572P-RELATED"/>
    <property type="match status" value="1"/>
</dbReference>
<dbReference type="FunFam" id="3.40.630.30:FF:000064">
    <property type="entry name" value="GNAT family acetyltransferase"/>
    <property type="match status" value="1"/>
</dbReference>
<accession>A0AAN8KBK7</accession>
<feature type="domain" description="N-acetyltransferase" evidence="4">
    <location>
        <begin position="4"/>
        <end position="160"/>
    </location>
</feature>
<evidence type="ECO:0000256" key="1">
    <source>
        <dbReference type="ARBA" id="ARBA00008694"/>
    </source>
</evidence>
<keyword evidence="6" id="KW-1185">Reference proteome</keyword>
<dbReference type="SUPFAM" id="SSF55729">
    <property type="entry name" value="Acyl-CoA N-acyltransferases (Nat)"/>
    <property type="match status" value="1"/>
</dbReference>
<dbReference type="Gene3D" id="3.40.630.30">
    <property type="match status" value="1"/>
</dbReference>
<dbReference type="PROSITE" id="PS51186">
    <property type="entry name" value="GNAT"/>
    <property type="match status" value="1"/>
</dbReference>
<comment type="similarity">
    <text evidence="1">Belongs to the acetyltransferase family.</text>
</comment>
<dbReference type="InterPro" id="IPR016181">
    <property type="entry name" value="Acyl_CoA_acyltransferase"/>
</dbReference>
<evidence type="ECO:0000259" key="4">
    <source>
        <dbReference type="PROSITE" id="PS51186"/>
    </source>
</evidence>
<dbReference type="Pfam" id="PF00583">
    <property type="entry name" value="Acetyltransf_1"/>
    <property type="match status" value="1"/>
</dbReference>
<dbReference type="Proteomes" id="UP001347796">
    <property type="component" value="Unassembled WGS sequence"/>
</dbReference>
<reference evidence="5 6" key="1">
    <citation type="submission" date="2024-01" db="EMBL/GenBank/DDBJ databases">
        <title>The genome of the rayed Mediterranean limpet Patella caerulea (Linnaeus, 1758).</title>
        <authorList>
            <person name="Anh-Thu Weber A."/>
            <person name="Halstead-Nussloch G."/>
        </authorList>
    </citation>
    <scope>NUCLEOTIDE SEQUENCE [LARGE SCALE GENOMIC DNA]</scope>
    <source>
        <strain evidence="5">AATW-2023a</strain>
        <tissue evidence="5">Whole specimen</tissue>
    </source>
</reference>
<evidence type="ECO:0000256" key="2">
    <source>
        <dbReference type="ARBA" id="ARBA00022679"/>
    </source>
</evidence>
<keyword evidence="3" id="KW-0012">Acyltransferase</keyword>
<proteinExistence type="inferred from homology"/>
<dbReference type="GO" id="GO:0008080">
    <property type="term" value="F:N-acetyltransferase activity"/>
    <property type="evidence" value="ECO:0007669"/>
    <property type="project" value="TreeGrafter"/>
</dbReference>
<dbReference type="PANTHER" id="PTHR10545">
    <property type="entry name" value="DIAMINE N-ACETYLTRANSFERASE"/>
    <property type="match status" value="1"/>
</dbReference>
<dbReference type="InterPro" id="IPR000182">
    <property type="entry name" value="GNAT_dom"/>
</dbReference>
<dbReference type="CDD" id="cd04301">
    <property type="entry name" value="NAT_SF"/>
    <property type="match status" value="1"/>
</dbReference>
<sequence length="163" mass="18993">MADYRIRDAVIDDCEGIFTNIQELAVHHHSPNGVKLTVDTLKRDGFGENPLFRCQVAENINSGEIIGHTLFFPFYSSWIGKGMFMEDLFVIERERNKRVGVALLKRLVQLCVEEGFNRLQWEVMEFNKRGMNFYNKQGAEDTTADGGRRVFRFSKEQMEEYIQ</sequence>
<evidence type="ECO:0000256" key="3">
    <source>
        <dbReference type="ARBA" id="ARBA00023315"/>
    </source>
</evidence>
<protein>
    <recommendedName>
        <fullName evidence="4">N-acetyltransferase domain-containing protein</fullName>
    </recommendedName>
</protein>
<evidence type="ECO:0000313" key="5">
    <source>
        <dbReference type="EMBL" id="KAK6194464.1"/>
    </source>
</evidence>
<organism evidence="5 6">
    <name type="scientific">Patella caerulea</name>
    <name type="common">Rayed Mediterranean limpet</name>
    <dbReference type="NCBI Taxonomy" id="87958"/>
    <lineage>
        <taxon>Eukaryota</taxon>
        <taxon>Metazoa</taxon>
        <taxon>Spiralia</taxon>
        <taxon>Lophotrochozoa</taxon>
        <taxon>Mollusca</taxon>
        <taxon>Gastropoda</taxon>
        <taxon>Patellogastropoda</taxon>
        <taxon>Patelloidea</taxon>
        <taxon>Patellidae</taxon>
        <taxon>Patella</taxon>
    </lineage>
</organism>
<keyword evidence="2" id="KW-0808">Transferase</keyword>
<name>A0AAN8KBK7_PATCE</name>
<dbReference type="AlphaFoldDB" id="A0AAN8KBK7"/>
<dbReference type="InterPro" id="IPR051016">
    <property type="entry name" value="Diverse_Substrate_AcTransf"/>
</dbReference>